<accession>A0A067TSI7</accession>
<dbReference type="EMBL" id="KL142370">
    <property type="protein sequence ID" value="KDR81913.1"/>
    <property type="molecule type" value="Genomic_DNA"/>
</dbReference>
<keyword evidence="2" id="KW-1185">Reference proteome</keyword>
<evidence type="ECO:0000313" key="2">
    <source>
        <dbReference type="Proteomes" id="UP000027222"/>
    </source>
</evidence>
<dbReference type="HOGENOM" id="CLU_2015462_0_0_1"/>
<evidence type="ECO:0000313" key="1">
    <source>
        <dbReference type="EMBL" id="KDR81913.1"/>
    </source>
</evidence>
<protein>
    <submittedName>
        <fullName evidence="1">Uncharacterized protein</fullName>
    </submittedName>
</protein>
<gene>
    <name evidence="1" type="ORF">GALMADRAFT_221797</name>
</gene>
<sequence length="123" mass="13704">MSTNSNVHCLNLTTSSRTVRVIRPLVAPTPPCPDVRMAGHKPSTPLRVLTSASLRPNNPPTYVKETDERVINIDDIDTCTLSSDESSVQNGKIVIWRNIITSLKSMARKFRSVNLPFFTPTRL</sequence>
<proteinExistence type="predicted"/>
<dbReference type="Proteomes" id="UP000027222">
    <property type="component" value="Unassembled WGS sequence"/>
</dbReference>
<dbReference type="AlphaFoldDB" id="A0A067TSI7"/>
<organism evidence="1 2">
    <name type="scientific">Galerina marginata (strain CBS 339.88)</name>
    <dbReference type="NCBI Taxonomy" id="685588"/>
    <lineage>
        <taxon>Eukaryota</taxon>
        <taxon>Fungi</taxon>
        <taxon>Dikarya</taxon>
        <taxon>Basidiomycota</taxon>
        <taxon>Agaricomycotina</taxon>
        <taxon>Agaricomycetes</taxon>
        <taxon>Agaricomycetidae</taxon>
        <taxon>Agaricales</taxon>
        <taxon>Agaricineae</taxon>
        <taxon>Strophariaceae</taxon>
        <taxon>Galerina</taxon>
    </lineage>
</organism>
<reference evidence="2" key="1">
    <citation type="journal article" date="2014" name="Proc. Natl. Acad. Sci. U.S.A.">
        <title>Extensive sampling of basidiomycete genomes demonstrates inadequacy of the white-rot/brown-rot paradigm for wood decay fungi.</title>
        <authorList>
            <person name="Riley R."/>
            <person name="Salamov A.A."/>
            <person name="Brown D.W."/>
            <person name="Nagy L.G."/>
            <person name="Floudas D."/>
            <person name="Held B.W."/>
            <person name="Levasseur A."/>
            <person name="Lombard V."/>
            <person name="Morin E."/>
            <person name="Otillar R."/>
            <person name="Lindquist E.A."/>
            <person name="Sun H."/>
            <person name="LaButti K.M."/>
            <person name="Schmutz J."/>
            <person name="Jabbour D."/>
            <person name="Luo H."/>
            <person name="Baker S.E."/>
            <person name="Pisabarro A.G."/>
            <person name="Walton J.D."/>
            <person name="Blanchette R.A."/>
            <person name="Henrissat B."/>
            <person name="Martin F."/>
            <person name="Cullen D."/>
            <person name="Hibbett D.S."/>
            <person name="Grigoriev I.V."/>
        </authorList>
    </citation>
    <scope>NUCLEOTIDE SEQUENCE [LARGE SCALE GENOMIC DNA]</scope>
    <source>
        <strain evidence="2">CBS 339.88</strain>
    </source>
</reference>
<name>A0A067TSI7_GALM3</name>